<keyword evidence="11" id="KW-0804">Transcription</keyword>
<evidence type="ECO:0000256" key="6">
    <source>
        <dbReference type="ARBA" id="ARBA00022636"/>
    </source>
</evidence>
<dbReference type="PANTHER" id="PTHR24567:SF75">
    <property type="entry name" value="FUMARATE AND NITRATE REDUCTION REGULATORY PROTEIN"/>
    <property type="match status" value="1"/>
</dbReference>
<dbReference type="GO" id="GO:0003700">
    <property type="term" value="F:DNA-binding transcription factor activity"/>
    <property type="evidence" value="ECO:0007669"/>
    <property type="project" value="InterPro"/>
</dbReference>
<dbReference type="InterPro" id="IPR018490">
    <property type="entry name" value="cNMP-bd_dom_sf"/>
</dbReference>
<dbReference type="eggNOG" id="COG0664">
    <property type="taxonomic scope" value="Bacteria"/>
</dbReference>
<evidence type="ECO:0000256" key="4">
    <source>
        <dbReference type="ARBA" id="ARBA00022491"/>
    </source>
</evidence>
<feature type="domain" description="HTH crp-type" evidence="14">
    <location>
        <begin position="159"/>
        <end position="232"/>
    </location>
</feature>
<dbReference type="InterPro" id="IPR014710">
    <property type="entry name" value="RmlC-like_jellyroll"/>
</dbReference>
<dbReference type="Gene3D" id="1.10.10.10">
    <property type="entry name" value="Winged helix-like DNA-binding domain superfamily/Winged helix DNA-binding domain"/>
    <property type="match status" value="1"/>
</dbReference>
<evidence type="ECO:0000259" key="14">
    <source>
        <dbReference type="PROSITE" id="PS51063"/>
    </source>
</evidence>
<keyword evidence="16" id="KW-1185">Reference proteome</keyword>
<dbReference type="OrthoDB" id="7643467at2"/>
<dbReference type="InterPro" id="IPR018335">
    <property type="entry name" value="Tscrpt_reg_HTH_Crp-type_CS"/>
</dbReference>
<dbReference type="SUPFAM" id="SSF46785">
    <property type="entry name" value="Winged helix' DNA-binding domain"/>
    <property type="match status" value="1"/>
</dbReference>
<dbReference type="Pfam" id="PF13545">
    <property type="entry name" value="HTH_Crp_2"/>
    <property type="match status" value="1"/>
</dbReference>
<feature type="domain" description="Cyclic nucleotide-binding" evidence="13">
    <location>
        <begin position="25"/>
        <end position="109"/>
    </location>
</feature>
<dbReference type="PROSITE" id="PS00042">
    <property type="entry name" value="HTH_CRP_1"/>
    <property type="match status" value="1"/>
</dbReference>
<keyword evidence="5" id="KW-0021">Allosteric enzyme</keyword>
<dbReference type="EMBL" id="AVPT01000008">
    <property type="protein sequence ID" value="KGM56845.1"/>
    <property type="molecule type" value="Genomic_DNA"/>
</dbReference>
<reference evidence="15 16" key="1">
    <citation type="journal article" date="2015" name="Stand. Genomic Sci.">
        <title>Genomic information of the arsenic-resistant bacterium Lysobacter arseniciresistens type strain ZS79(T) and comparison of Lysobacter draft genomes.</title>
        <authorList>
            <person name="Liu L."/>
            <person name="Zhang S."/>
            <person name="Luo M."/>
            <person name="Wang G."/>
        </authorList>
    </citation>
    <scope>NUCLEOTIDE SEQUENCE [LARGE SCALE GENOMIC DNA]</scope>
    <source>
        <strain evidence="15 16">ZS79</strain>
    </source>
</reference>
<sequence length="253" mass="27635">METNVVDLVQLRRGCAQCSLQQLCLPAGIGQDDLKQLDEIVRRKRPVAAGERLFRPGDTMASVYVARDGAFKTVSTSEDGEEQVIGFHLPGELIGLDGLGHGRHRVEAVALGTANVCELPFEQLAAIASRLPSLQQQLLRVIGQGVERDQDHLSMLVRRQANERIALFLHGLGERLRNIGESGSRFRLPMSREDIARFLGLALETVSRGFSRLQDDGVIAVAGRRVEILDAAELARLAHGVEAGPPAPRRARS</sequence>
<evidence type="ECO:0000256" key="10">
    <source>
        <dbReference type="ARBA" id="ARBA00023159"/>
    </source>
</evidence>
<keyword evidence="7" id="KW-0805">Transcription regulation</keyword>
<evidence type="ECO:0000256" key="1">
    <source>
        <dbReference type="ARBA" id="ARBA00004496"/>
    </source>
</evidence>
<dbReference type="CDD" id="cd00092">
    <property type="entry name" value="HTH_CRP"/>
    <property type="match status" value="1"/>
</dbReference>
<dbReference type="STRING" id="913325.N799_13340"/>
<dbReference type="Pfam" id="PF00027">
    <property type="entry name" value="cNMP_binding"/>
    <property type="match status" value="1"/>
</dbReference>
<dbReference type="Proteomes" id="UP000029989">
    <property type="component" value="Unassembled WGS sequence"/>
</dbReference>
<dbReference type="InterPro" id="IPR036390">
    <property type="entry name" value="WH_DNA-bd_sf"/>
</dbReference>
<dbReference type="GO" id="GO:0005829">
    <property type="term" value="C:cytosol"/>
    <property type="evidence" value="ECO:0007669"/>
    <property type="project" value="TreeGrafter"/>
</dbReference>
<comment type="subcellular location">
    <subcellularLocation>
        <location evidence="1">Cytoplasm</location>
    </subcellularLocation>
</comment>
<dbReference type="PRINTS" id="PR00034">
    <property type="entry name" value="HTHCRP"/>
</dbReference>
<evidence type="ECO:0000256" key="5">
    <source>
        <dbReference type="ARBA" id="ARBA00022533"/>
    </source>
</evidence>
<name>A0A0A0F2X6_9GAMM</name>
<keyword evidence="4" id="KW-0678">Repressor</keyword>
<dbReference type="InterPro" id="IPR050397">
    <property type="entry name" value="Env_Response_Regulators"/>
</dbReference>
<comment type="caution">
    <text evidence="15">The sequence shown here is derived from an EMBL/GenBank/DDBJ whole genome shotgun (WGS) entry which is preliminary data.</text>
</comment>
<dbReference type="CDD" id="cd00038">
    <property type="entry name" value="CAP_ED"/>
    <property type="match status" value="1"/>
</dbReference>
<evidence type="ECO:0000256" key="9">
    <source>
        <dbReference type="ARBA" id="ARBA00023125"/>
    </source>
</evidence>
<evidence type="ECO:0000256" key="2">
    <source>
        <dbReference type="ARBA" id="ARBA00011738"/>
    </source>
</evidence>
<dbReference type="Gene3D" id="2.60.120.10">
    <property type="entry name" value="Jelly Rolls"/>
    <property type="match status" value="1"/>
</dbReference>
<dbReference type="InterPro" id="IPR000595">
    <property type="entry name" value="cNMP-bd_dom"/>
</dbReference>
<evidence type="ECO:0000256" key="12">
    <source>
        <dbReference type="ARBA" id="ARBA00031697"/>
    </source>
</evidence>
<dbReference type="FunFam" id="1.10.10.10:FF:000028">
    <property type="entry name" value="Fumarate/nitrate reduction transcriptional regulator Fnr"/>
    <property type="match status" value="1"/>
</dbReference>
<protein>
    <recommendedName>
        <fullName evidence="3">CRP-like protein Clp</fullName>
    </recommendedName>
    <alternativeName>
        <fullName evidence="12">Catabolite activation-like protein</fullName>
    </alternativeName>
</protein>
<evidence type="ECO:0000259" key="13">
    <source>
        <dbReference type="PROSITE" id="PS50042"/>
    </source>
</evidence>
<keyword evidence="6" id="KW-0973">c-di-GMP</keyword>
<dbReference type="RefSeq" id="WP_036209493.1">
    <property type="nucleotide sequence ID" value="NZ_AVPT01000008.1"/>
</dbReference>
<keyword evidence="8" id="KW-0843">Virulence</keyword>
<dbReference type="GO" id="GO:0003677">
    <property type="term" value="F:DNA binding"/>
    <property type="evidence" value="ECO:0007669"/>
    <property type="project" value="UniProtKB-KW"/>
</dbReference>
<keyword evidence="10" id="KW-0010">Activator</keyword>
<keyword evidence="9" id="KW-0238">DNA-binding</keyword>
<evidence type="ECO:0000313" key="16">
    <source>
        <dbReference type="Proteomes" id="UP000029989"/>
    </source>
</evidence>
<dbReference type="InterPro" id="IPR012318">
    <property type="entry name" value="HTH_CRP"/>
</dbReference>
<evidence type="ECO:0000313" key="15">
    <source>
        <dbReference type="EMBL" id="KGM56845.1"/>
    </source>
</evidence>
<evidence type="ECO:0000256" key="3">
    <source>
        <dbReference type="ARBA" id="ARBA00020769"/>
    </source>
</evidence>
<evidence type="ECO:0000256" key="7">
    <source>
        <dbReference type="ARBA" id="ARBA00023015"/>
    </source>
</evidence>
<dbReference type="NCBIfam" id="NF008365">
    <property type="entry name" value="PRK11161.1"/>
    <property type="match status" value="1"/>
</dbReference>
<gene>
    <name evidence="15" type="ORF">N799_13340</name>
</gene>
<dbReference type="SMART" id="SM00100">
    <property type="entry name" value="cNMP"/>
    <property type="match status" value="1"/>
</dbReference>
<dbReference type="PROSITE" id="PS50042">
    <property type="entry name" value="CNMP_BINDING_3"/>
    <property type="match status" value="1"/>
</dbReference>
<dbReference type="GO" id="GO:0003824">
    <property type="term" value="F:catalytic activity"/>
    <property type="evidence" value="ECO:0007669"/>
    <property type="project" value="UniProtKB-KW"/>
</dbReference>
<dbReference type="AlphaFoldDB" id="A0A0A0F2X6"/>
<comment type="subunit">
    <text evidence="2">Homodimer.</text>
</comment>
<dbReference type="PANTHER" id="PTHR24567">
    <property type="entry name" value="CRP FAMILY TRANSCRIPTIONAL REGULATORY PROTEIN"/>
    <property type="match status" value="1"/>
</dbReference>
<dbReference type="SUPFAM" id="SSF51206">
    <property type="entry name" value="cAMP-binding domain-like"/>
    <property type="match status" value="1"/>
</dbReference>
<dbReference type="SMART" id="SM00419">
    <property type="entry name" value="HTH_CRP"/>
    <property type="match status" value="1"/>
</dbReference>
<organism evidence="15 16">
    <name type="scientific">Lysobacter arseniciresistens ZS79</name>
    <dbReference type="NCBI Taxonomy" id="913325"/>
    <lineage>
        <taxon>Bacteria</taxon>
        <taxon>Pseudomonadati</taxon>
        <taxon>Pseudomonadota</taxon>
        <taxon>Gammaproteobacteria</taxon>
        <taxon>Lysobacterales</taxon>
        <taxon>Lysobacteraceae</taxon>
        <taxon>Novilysobacter</taxon>
    </lineage>
</organism>
<evidence type="ECO:0000256" key="8">
    <source>
        <dbReference type="ARBA" id="ARBA00023026"/>
    </source>
</evidence>
<dbReference type="InterPro" id="IPR036388">
    <property type="entry name" value="WH-like_DNA-bd_sf"/>
</dbReference>
<proteinExistence type="predicted"/>
<evidence type="ECO:0000256" key="11">
    <source>
        <dbReference type="ARBA" id="ARBA00023163"/>
    </source>
</evidence>
<dbReference type="PROSITE" id="PS51063">
    <property type="entry name" value="HTH_CRP_2"/>
    <property type="match status" value="1"/>
</dbReference>
<accession>A0A0A0F2X6</accession>